<dbReference type="PANTHER" id="PTHR19328">
    <property type="entry name" value="HEDGEHOG-INTERACTING PROTEIN"/>
    <property type="match status" value="1"/>
</dbReference>
<dbReference type="SUPFAM" id="SSF50952">
    <property type="entry name" value="Soluble quinoprotein glucose dehydrogenase"/>
    <property type="match status" value="1"/>
</dbReference>
<gene>
    <name evidence="3" type="ordered locus">Acid_2463</name>
</gene>
<reference evidence="3" key="1">
    <citation type="submission" date="2006-10" db="EMBL/GenBank/DDBJ databases">
        <title>Complete sequence of Solibacter usitatus Ellin6076.</title>
        <authorList>
            <consortium name="US DOE Joint Genome Institute"/>
            <person name="Copeland A."/>
            <person name="Lucas S."/>
            <person name="Lapidus A."/>
            <person name="Barry K."/>
            <person name="Detter J.C."/>
            <person name="Glavina del Rio T."/>
            <person name="Hammon N."/>
            <person name="Israni S."/>
            <person name="Dalin E."/>
            <person name="Tice H."/>
            <person name="Pitluck S."/>
            <person name="Thompson L.S."/>
            <person name="Brettin T."/>
            <person name="Bruce D."/>
            <person name="Han C."/>
            <person name="Tapia R."/>
            <person name="Gilna P."/>
            <person name="Schmutz J."/>
            <person name="Larimer F."/>
            <person name="Land M."/>
            <person name="Hauser L."/>
            <person name="Kyrpides N."/>
            <person name="Mikhailova N."/>
            <person name="Janssen P.H."/>
            <person name="Kuske C.R."/>
            <person name="Richardson P."/>
        </authorList>
    </citation>
    <scope>NUCLEOTIDE SEQUENCE</scope>
    <source>
        <strain evidence="3">Ellin6076</strain>
    </source>
</reference>
<dbReference type="PANTHER" id="PTHR19328:SF75">
    <property type="entry name" value="ALDOSE SUGAR DEHYDROGENASE YLII"/>
    <property type="match status" value="1"/>
</dbReference>
<feature type="domain" description="Glucose/Sorbosone dehydrogenase" evidence="2">
    <location>
        <begin position="40"/>
        <end position="361"/>
    </location>
</feature>
<evidence type="ECO:0000313" key="3">
    <source>
        <dbReference type="EMBL" id="ABJ83452.1"/>
    </source>
</evidence>
<sequence length="604" mass="63132" precursor="true">MQRCAAALLACVMSAGAQEIRTTQIASGIAAPTDIQDPKDGSGRLFFVQQNGVVRIFRGGAVSSRPFLDISGKTRADGERGLLGLAFPPGFAQKQRFYVDYTDLNGDTTIARYQVSTDREAADGASEVVLLKIAQPFANHNGGQIRFGGDGYLYIGMGDGGSAGDPMGNGQNLGALLGKMLRIDVESDPGNVRIPPDNPFVNAAGARPEIWAYGLRNPWRYSFDRASGDLWIADVGQDAYEEVDFQAASSRGGENYGWNRMEGMHCYPANCSMQGLTLPVAEYPHSQGCSVSGGFVYRGRSSPGLRGIYLYGDYCSGRIWGTERQGTTWLTRQLLASNFGITTFGEDEAGEVYVANATDGTIHHIEGSLAPRLTTDGVTNAASFDRGLTAGSLATIFVAGILDDPGVMNAGGIPAPTSLGGVSVAVNGVNAPVLLIANVKGQEQINFQAPFEIRGQSTVKVMVRRNNQSSAAVDVPVLSVQPAIYTIQGGAAVVHNVDFSLVTAAQPLVPGEFAFFYATGLGQVKNEPATGAGAPLGSLATLIADVGVTLGGQTCDVQYAGLAPGLVGVYQVNFRVPQNAASGAQSLAIAVAGATSPAAKIAIR</sequence>
<accession>Q024X4</accession>
<protein>
    <submittedName>
        <fullName evidence="3">Glucose/sorbosone dehydrogenase-like protein</fullName>
    </submittedName>
</protein>
<dbReference type="Pfam" id="PF07995">
    <property type="entry name" value="GSDH"/>
    <property type="match status" value="1"/>
</dbReference>
<dbReference type="KEGG" id="sus:Acid_2463"/>
<evidence type="ECO:0000256" key="1">
    <source>
        <dbReference type="SAM" id="SignalP"/>
    </source>
</evidence>
<dbReference type="HOGENOM" id="CLU_451915_0_0_0"/>
<feature type="signal peptide" evidence="1">
    <location>
        <begin position="1"/>
        <end position="17"/>
    </location>
</feature>
<dbReference type="InterPro" id="IPR012938">
    <property type="entry name" value="Glc/Sorbosone_DH"/>
</dbReference>
<dbReference type="eggNOG" id="COG2133">
    <property type="taxonomic scope" value="Bacteria"/>
</dbReference>
<dbReference type="InParanoid" id="Q024X4"/>
<feature type="chain" id="PRO_5004163127" evidence="1">
    <location>
        <begin position="18"/>
        <end position="604"/>
    </location>
</feature>
<dbReference type="Gene3D" id="2.120.10.30">
    <property type="entry name" value="TolB, C-terminal domain"/>
    <property type="match status" value="1"/>
</dbReference>
<name>Q024X4_SOLUE</name>
<dbReference type="AlphaFoldDB" id="Q024X4"/>
<dbReference type="InterPro" id="IPR011042">
    <property type="entry name" value="6-blade_b-propeller_TolB-like"/>
</dbReference>
<dbReference type="OrthoDB" id="9770043at2"/>
<keyword evidence="1" id="KW-0732">Signal</keyword>
<dbReference type="InterPro" id="IPR017803">
    <property type="entry name" value="CHP03437_C"/>
</dbReference>
<organism evidence="3">
    <name type="scientific">Solibacter usitatus (strain Ellin6076)</name>
    <dbReference type="NCBI Taxonomy" id="234267"/>
    <lineage>
        <taxon>Bacteria</taxon>
        <taxon>Pseudomonadati</taxon>
        <taxon>Acidobacteriota</taxon>
        <taxon>Terriglobia</taxon>
        <taxon>Bryobacterales</taxon>
        <taxon>Solibacteraceae</taxon>
        <taxon>Candidatus Solibacter</taxon>
    </lineage>
</organism>
<dbReference type="STRING" id="234267.Acid_2463"/>
<proteinExistence type="predicted"/>
<dbReference type="NCBIfam" id="TIGR03437">
    <property type="entry name" value="Soli_cterm"/>
    <property type="match status" value="1"/>
</dbReference>
<evidence type="ECO:0000259" key="2">
    <source>
        <dbReference type="Pfam" id="PF07995"/>
    </source>
</evidence>
<dbReference type="InterPro" id="IPR011041">
    <property type="entry name" value="Quinoprot_gluc/sorb_DH_b-prop"/>
</dbReference>
<dbReference type="EMBL" id="CP000473">
    <property type="protein sequence ID" value="ABJ83452.1"/>
    <property type="molecule type" value="Genomic_DNA"/>
</dbReference>